<dbReference type="Proteomes" id="UP000298656">
    <property type="component" value="Chromosome 1"/>
</dbReference>
<keyword evidence="2" id="KW-1185">Reference proteome</keyword>
<accession>A0A4P8ISI3</accession>
<evidence type="ECO:0000313" key="2">
    <source>
        <dbReference type="Proteomes" id="UP000298656"/>
    </source>
</evidence>
<reference evidence="1 2" key="1">
    <citation type="submission" date="2019-05" db="EMBL/GenBank/DDBJ databases">
        <title>Burkholderia sp. DHOD12, isolated from subtropical forest soil.</title>
        <authorList>
            <person name="Gao Z.-H."/>
            <person name="Qiu L.-H."/>
        </authorList>
    </citation>
    <scope>NUCLEOTIDE SEQUENCE [LARGE SCALE GENOMIC DNA]</scope>
    <source>
        <strain evidence="1 2">DHOD12</strain>
    </source>
</reference>
<gene>
    <name evidence="1" type="ORF">FAZ95_12660</name>
</gene>
<dbReference type="EMBL" id="CP040077">
    <property type="protein sequence ID" value="QCP49954.1"/>
    <property type="molecule type" value="Genomic_DNA"/>
</dbReference>
<dbReference type="OrthoDB" id="9108754at2"/>
<organism evidence="1 2">
    <name type="scientific">Trinickia violacea</name>
    <dbReference type="NCBI Taxonomy" id="2571746"/>
    <lineage>
        <taxon>Bacteria</taxon>
        <taxon>Pseudomonadati</taxon>
        <taxon>Pseudomonadota</taxon>
        <taxon>Betaproteobacteria</taxon>
        <taxon>Burkholderiales</taxon>
        <taxon>Burkholderiaceae</taxon>
        <taxon>Trinickia</taxon>
    </lineage>
</organism>
<evidence type="ECO:0000313" key="1">
    <source>
        <dbReference type="EMBL" id="QCP49954.1"/>
    </source>
</evidence>
<name>A0A4P8ISI3_9BURK</name>
<dbReference type="KEGG" id="tvl:FAZ95_12660"/>
<sequence>MGKKETNAARRVQAQHVVEAELNHLDWATRQPPNPMLNVEYWRRRLLAVQRQFELTLKQCERIEEILRRLDDPERP</sequence>
<proteinExistence type="predicted"/>
<dbReference type="AlphaFoldDB" id="A0A4P8ISI3"/>
<protein>
    <submittedName>
        <fullName evidence="1">Uncharacterized protein</fullName>
    </submittedName>
</protein>